<dbReference type="EMBL" id="JAIWYP010000006">
    <property type="protein sequence ID" value="KAH3812193.1"/>
    <property type="molecule type" value="Genomic_DNA"/>
</dbReference>
<reference evidence="1" key="1">
    <citation type="journal article" date="2019" name="bioRxiv">
        <title>The Genome of the Zebra Mussel, Dreissena polymorpha: A Resource for Invasive Species Research.</title>
        <authorList>
            <person name="McCartney M.A."/>
            <person name="Auch B."/>
            <person name="Kono T."/>
            <person name="Mallez S."/>
            <person name="Zhang Y."/>
            <person name="Obille A."/>
            <person name="Becker A."/>
            <person name="Abrahante J.E."/>
            <person name="Garbe J."/>
            <person name="Badalamenti J.P."/>
            <person name="Herman A."/>
            <person name="Mangelson H."/>
            <person name="Liachko I."/>
            <person name="Sullivan S."/>
            <person name="Sone E.D."/>
            <person name="Koren S."/>
            <person name="Silverstein K.A.T."/>
            <person name="Beckman K.B."/>
            <person name="Gohl D.M."/>
        </authorList>
    </citation>
    <scope>NUCLEOTIDE SEQUENCE</scope>
    <source>
        <strain evidence="1">Duluth1</strain>
        <tissue evidence="1">Whole animal</tissue>
    </source>
</reference>
<comment type="caution">
    <text evidence="1">The sequence shown here is derived from an EMBL/GenBank/DDBJ whole genome shotgun (WGS) entry which is preliminary data.</text>
</comment>
<dbReference type="Gene3D" id="2.120.10.30">
    <property type="entry name" value="TolB, C-terminal domain"/>
    <property type="match status" value="1"/>
</dbReference>
<sequence length="160" mass="18248">MFLTVQSGAAFLPNGQLVIADRKNQRLKLLNQELEFVTYISPDISPLKIASWRNDYLVHVVFKNAISNGIKVYQVENNNFTHKNTMTRPWPIGAIGRSNAGIAVMQFKEDAWQIHLLDLNGKLLQEIDLKKEGYTLSQPECFFITQELNFVISDRGHNSV</sequence>
<proteinExistence type="predicted"/>
<gene>
    <name evidence="1" type="ORF">DPMN_140617</name>
</gene>
<name>A0A9D4JKJ0_DREPO</name>
<keyword evidence="2" id="KW-1185">Reference proteome</keyword>
<dbReference type="SUPFAM" id="SSF101898">
    <property type="entry name" value="NHL repeat"/>
    <property type="match status" value="1"/>
</dbReference>
<evidence type="ECO:0000313" key="2">
    <source>
        <dbReference type="Proteomes" id="UP000828390"/>
    </source>
</evidence>
<dbReference type="Proteomes" id="UP000828390">
    <property type="component" value="Unassembled WGS sequence"/>
</dbReference>
<dbReference type="InterPro" id="IPR011042">
    <property type="entry name" value="6-blade_b-propeller_TolB-like"/>
</dbReference>
<reference evidence="1" key="2">
    <citation type="submission" date="2020-11" db="EMBL/GenBank/DDBJ databases">
        <authorList>
            <person name="McCartney M.A."/>
            <person name="Auch B."/>
            <person name="Kono T."/>
            <person name="Mallez S."/>
            <person name="Becker A."/>
            <person name="Gohl D.M."/>
            <person name="Silverstein K.A.T."/>
            <person name="Koren S."/>
            <person name="Bechman K.B."/>
            <person name="Herman A."/>
            <person name="Abrahante J.E."/>
            <person name="Garbe J."/>
        </authorList>
    </citation>
    <scope>NUCLEOTIDE SEQUENCE</scope>
    <source>
        <strain evidence="1">Duluth1</strain>
        <tissue evidence="1">Whole animal</tissue>
    </source>
</reference>
<dbReference type="AlphaFoldDB" id="A0A9D4JKJ0"/>
<evidence type="ECO:0000313" key="1">
    <source>
        <dbReference type="EMBL" id="KAH3812193.1"/>
    </source>
</evidence>
<protein>
    <submittedName>
        <fullName evidence="1">Uncharacterized protein</fullName>
    </submittedName>
</protein>
<accession>A0A9D4JKJ0</accession>
<organism evidence="1 2">
    <name type="scientific">Dreissena polymorpha</name>
    <name type="common">Zebra mussel</name>
    <name type="synonym">Mytilus polymorpha</name>
    <dbReference type="NCBI Taxonomy" id="45954"/>
    <lineage>
        <taxon>Eukaryota</taxon>
        <taxon>Metazoa</taxon>
        <taxon>Spiralia</taxon>
        <taxon>Lophotrochozoa</taxon>
        <taxon>Mollusca</taxon>
        <taxon>Bivalvia</taxon>
        <taxon>Autobranchia</taxon>
        <taxon>Heteroconchia</taxon>
        <taxon>Euheterodonta</taxon>
        <taxon>Imparidentia</taxon>
        <taxon>Neoheterodontei</taxon>
        <taxon>Myida</taxon>
        <taxon>Dreissenoidea</taxon>
        <taxon>Dreissenidae</taxon>
        <taxon>Dreissena</taxon>
    </lineage>
</organism>